<dbReference type="PANTHER" id="PTHR48100">
    <property type="entry name" value="BROAD-SPECIFICITY PHOSPHATASE YOR283W-RELATED"/>
    <property type="match status" value="1"/>
</dbReference>
<protein>
    <recommendedName>
        <fullName evidence="5">Phosphoglycerate mutase</fullName>
    </recommendedName>
</protein>
<dbReference type="Gene3D" id="3.40.50.1240">
    <property type="entry name" value="Phosphoglycerate mutase-like"/>
    <property type="match status" value="1"/>
</dbReference>
<dbReference type="CDD" id="cd07067">
    <property type="entry name" value="HP_PGM_like"/>
    <property type="match status" value="1"/>
</dbReference>
<evidence type="ECO:0000313" key="3">
    <source>
        <dbReference type="EMBL" id="KRN51139.1"/>
    </source>
</evidence>
<dbReference type="SUPFAM" id="SSF53254">
    <property type="entry name" value="Phosphoglycerate mutase-like"/>
    <property type="match status" value="1"/>
</dbReference>
<dbReference type="SMART" id="SM00855">
    <property type="entry name" value="PGAM"/>
    <property type="match status" value="1"/>
</dbReference>
<feature type="transmembrane region" description="Helical" evidence="2">
    <location>
        <begin position="155"/>
        <end position="174"/>
    </location>
</feature>
<dbReference type="GO" id="GO:0005737">
    <property type="term" value="C:cytoplasm"/>
    <property type="evidence" value="ECO:0007669"/>
    <property type="project" value="TreeGrafter"/>
</dbReference>
<organism evidence="3 4">
    <name type="scientific">Kandleria vitulina DSM 20405</name>
    <dbReference type="NCBI Taxonomy" id="1410657"/>
    <lineage>
        <taxon>Bacteria</taxon>
        <taxon>Bacillati</taxon>
        <taxon>Bacillota</taxon>
        <taxon>Erysipelotrichia</taxon>
        <taxon>Erysipelotrichales</taxon>
        <taxon>Coprobacillaceae</taxon>
        <taxon>Kandleria</taxon>
    </lineage>
</organism>
<evidence type="ECO:0000256" key="2">
    <source>
        <dbReference type="SAM" id="Phobius"/>
    </source>
</evidence>
<keyword evidence="2" id="KW-0812">Transmembrane</keyword>
<dbReference type="EMBL" id="JQBL01000003">
    <property type="protein sequence ID" value="KRN51139.1"/>
    <property type="molecule type" value="Genomic_DNA"/>
</dbReference>
<feature type="binding site" evidence="1">
    <location>
        <begin position="21"/>
        <end position="28"/>
    </location>
    <ligand>
        <name>substrate</name>
    </ligand>
</feature>
<dbReference type="Proteomes" id="UP000051841">
    <property type="component" value="Unassembled WGS sequence"/>
</dbReference>
<comment type="caution">
    <text evidence="3">The sequence shown here is derived from an EMBL/GenBank/DDBJ whole genome shotgun (WGS) entry which is preliminary data.</text>
</comment>
<dbReference type="InterPro" id="IPR050275">
    <property type="entry name" value="PGM_Phosphatase"/>
</dbReference>
<evidence type="ECO:0000313" key="4">
    <source>
        <dbReference type="Proteomes" id="UP000051841"/>
    </source>
</evidence>
<evidence type="ECO:0000256" key="1">
    <source>
        <dbReference type="PIRSR" id="PIRSR613078-2"/>
    </source>
</evidence>
<reference evidence="3 4" key="1">
    <citation type="journal article" date="2015" name="Genome Announc.">
        <title>Expanding the biotechnology potential of lactobacilli through comparative genomics of 213 strains and associated genera.</title>
        <authorList>
            <person name="Sun Z."/>
            <person name="Harris H.M."/>
            <person name="McCann A."/>
            <person name="Guo C."/>
            <person name="Argimon S."/>
            <person name="Zhang W."/>
            <person name="Yang X."/>
            <person name="Jeffery I.B."/>
            <person name="Cooney J.C."/>
            <person name="Kagawa T.F."/>
            <person name="Liu W."/>
            <person name="Song Y."/>
            <person name="Salvetti E."/>
            <person name="Wrobel A."/>
            <person name="Rasinkangas P."/>
            <person name="Parkhill J."/>
            <person name="Rea M.C."/>
            <person name="O'Sullivan O."/>
            <person name="Ritari J."/>
            <person name="Douillard F.P."/>
            <person name="Paul Ross R."/>
            <person name="Yang R."/>
            <person name="Briner A.E."/>
            <person name="Felis G.E."/>
            <person name="de Vos W.M."/>
            <person name="Barrangou R."/>
            <person name="Klaenhammer T.R."/>
            <person name="Caufield P.W."/>
            <person name="Cui Y."/>
            <person name="Zhang H."/>
            <person name="O'Toole P.W."/>
        </authorList>
    </citation>
    <scope>NUCLEOTIDE SEQUENCE [LARGE SCALE GENOMIC DNA]</scope>
    <source>
        <strain evidence="3 4">DSM 20405</strain>
    </source>
</reference>
<dbReference type="Pfam" id="PF00300">
    <property type="entry name" value="His_Phos_1"/>
    <property type="match status" value="1"/>
</dbReference>
<keyword evidence="2" id="KW-0472">Membrane</keyword>
<dbReference type="GO" id="GO:0016791">
    <property type="term" value="F:phosphatase activity"/>
    <property type="evidence" value="ECO:0007669"/>
    <property type="project" value="TreeGrafter"/>
</dbReference>
<feature type="binding site" evidence="1">
    <location>
        <position position="71"/>
    </location>
    <ligand>
        <name>substrate</name>
    </ligand>
</feature>
<dbReference type="AlphaFoldDB" id="A0A0R2HDP0"/>
<keyword evidence="2" id="KW-1133">Transmembrane helix</keyword>
<dbReference type="RefSeq" id="WP_238551710.1">
    <property type="nucleotide sequence ID" value="NZ_JNKN01000004.1"/>
</dbReference>
<evidence type="ECO:0008006" key="5">
    <source>
        <dbReference type="Google" id="ProtNLM"/>
    </source>
</evidence>
<dbReference type="PATRIC" id="fig|1410657.5.peg.1258"/>
<sequence>MTHINKGNPLFLFGMKIYITRHSRTKWNEEKRLQGREDSPLTEDGIKNIYALKDHIKDLHVDRIYSSPIKRALTTAQMLFPEREITVDDRIQEMCFGIYEGIHFNEMPEDMKHDYDVLWNHPEISSGLPGGESYDEIENRLHSFIDDIKKKDGDIFIVTHGFCFTVLVSLLLGYERKDYVKINKQIVNGCSLTIFDYDGSFHMEAYGQNDFLPVVSKEAFIKQ</sequence>
<dbReference type="PANTHER" id="PTHR48100:SF1">
    <property type="entry name" value="HISTIDINE PHOSPHATASE FAMILY PROTEIN-RELATED"/>
    <property type="match status" value="1"/>
</dbReference>
<gene>
    <name evidence="3" type="ORF">IV49_GL001216</name>
</gene>
<dbReference type="InterPro" id="IPR013078">
    <property type="entry name" value="His_Pase_superF_clade-1"/>
</dbReference>
<proteinExistence type="predicted"/>
<name>A0A0R2HDP0_9FIRM</name>
<accession>A0A0R2HDP0</accession>
<dbReference type="InterPro" id="IPR029033">
    <property type="entry name" value="His_PPase_superfam"/>
</dbReference>
<keyword evidence="4" id="KW-1185">Reference proteome</keyword>